<protein>
    <submittedName>
        <fullName evidence="3">Ig-like domain-containing protein</fullName>
    </submittedName>
</protein>
<proteinExistence type="predicted"/>
<dbReference type="PANTHER" id="PTHR34677">
    <property type="match status" value="1"/>
</dbReference>
<evidence type="ECO:0000313" key="4">
    <source>
        <dbReference type="Proteomes" id="UP001384579"/>
    </source>
</evidence>
<dbReference type="Pfam" id="PF19078">
    <property type="entry name" value="Big_12"/>
    <property type="match status" value="2"/>
</dbReference>
<dbReference type="InterPro" id="IPR044048">
    <property type="entry name" value="Big_12"/>
</dbReference>
<feature type="non-terminal residue" evidence="3">
    <location>
        <position position="353"/>
    </location>
</feature>
<evidence type="ECO:0000256" key="1">
    <source>
        <dbReference type="SAM" id="MobiDB-lite"/>
    </source>
</evidence>
<comment type="caution">
    <text evidence="3">The sequence shown here is derived from an EMBL/GenBank/DDBJ whole genome shotgun (WGS) entry which is preliminary data.</text>
</comment>
<dbReference type="PANTHER" id="PTHR34677:SF3">
    <property type="entry name" value="BACTERIAL IG-LIKE DOMAIN-CONTAINING PROTEIN"/>
    <property type="match status" value="1"/>
</dbReference>
<dbReference type="RefSeq" id="WP_340542376.1">
    <property type="nucleotide sequence ID" value="NZ_JBBLXS010000914.1"/>
</dbReference>
<feature type="domain" description="Bacterial Ig-like" evidence="2">
    <location>
        <begin position="72"/>
        <end position="163"/>
    </location>
</feature>
<keyword evidence="4" id="KW-1185">Reference proteome</keyword>
<dbReference type="Proteomes" id="UP001384579">
    <property type="component" value="Unassembled WGS sequence"/>
</dbReference>
<name>A0ABU8YX62_9CYAN</name>
<feature type="domain" description="Bacterial Ig-like" evidence="2">
    <location>
        <begin position="1"/>
        <end position="66"/>
    </location>
</feature>
<feature type="region of interest" description="Disordered" evidence="1">
    <location>
        <begin position="288"/>
        <end position="353"/>
    </location>
</feature>
<evidence type="ECO:0000259" key="2">
    <source>
        <dbReference type="Pfam" id="PF19078"/>
    </source>
</evidence>
<organism evidence="3 4">
    <name type="scientific">Microcoleus anatoxicus PTRS2</name>
    <dbReference type="NCBI Taxonomy" id="2705321"/>
    <lineage>
        <taxon>Bacteria</taxon>
        <taxon>Bacillati</taxon>
        <taxon>Cyanobacteriota</taxon>
        <taxon>Cyanophyceae</taxon>
        <taxon>Oscillatoriophycideae</taxon>
        <taxon>Oscillatoriales</taxon>
        <taxon>Microcoleaceae</taxon>
        <taxon>Microcoleus</taxon>
        <taxon>Microcoleus anatoxicus</taxon>
    </lineage>
</organism>
<dbReference type="EMBL" id="JBBLXS010000914">
    <property type="protein sequence ID" value="MEK0189057.1"/>
    <property type="molecule type" value="Genomic_DNA"/>
</dbReference>
<feature type="non-terminal residue" evidence="3">
    <location>
        <position position="1"/>
    </location>
</feature>
<dbReference type="PRINTS" id="PR01217">
    <property type="entry name" value="PRICHEXTENSN"/>
</dbReference>
<accession>A0ABU8YX62</accession>
<gene>
    <name evidence="3" type="ORF">WMG39_30055</name>
</gene>
<reference evidence="3 4" key="1">
    <citation type="journal article" date="2020" name="Harmful Algae">
        <title>Molecular and morphological characterization of a novel dihydroanatoxin-a producing Microcoleus species (cyanobacteria) from the Russian River, California, USA.</title>
        <authorList>
            <person name="Conklin K.Y."/>
            <person name="Stancheva R."/>
            <person name="Otten T.G."/>
            <person name="Fadness R."/>
            <person name="Boyer G.L."/>
            <person name="Read B."/>
            <person name="Zhang X."/>
            <person name="Sheath R.G."/>
        </authorList>
    </citation>
    <scope>NUCLEOTIDE SEQUENCE [LARGE SCALE GENOMIC DNA]</scope>
    <source>
        <strain evidence="3 4">PTRS2</strain>
    </source>
</reference>
<evidence type="ECO:0000313" key="3">
    <source>
        <dbReference type="EMBL" id="MEK0189057.1"/>
    </source>
</evidence>
<sequence length="353" mass="35977">TFNENVTGFDNTDITVANATVGNFVTVDAKTYTFDVTPTASGNVTVDVLAAKATDTAGNNNIAATQLSRTADFTAPAVTLTSNSTPTVNGLFNVTATFSEDVTGFDNTDITVANATIGNFATVDAKTYTFDVTPTANGNVTVDIPAAKATDTAGNNNTAATQLTRTYDVTLPTAGLTQVGNITTAGGTVQQLFVNYTDNTGIDVTTIDDSDIKINGNIPVTKVSVDNNSNGTPRLVTYSFTPPGGTWDDTDNGTYTVDLQGTEVKNTLGNFVAAGSLGNIVVNIPAPTPVPTPTPTTPTPTPAPAPTPTPPAPTPVAPTPVAPTPVEPIPTTPTPVAPTPVAPTPVAPTPVEP</sequence>